<gene>
    <name evidence="1" type="ORF">O6H91_05G023300</name>
</gene>
<comment type="caution">
    <text evidence="1">The sequence shown here is derived from an EMBL/GenBank/DDBJ whole genome shotgun (WGS) entry which is preliminary data.</text>
</comment>
<dbReference type="Proteomes" id="UP001162992">
    <property type="component" value="Chromosome 5"/>
</dbReference>
<protein>
    <submittedName>
        <fullName evidence="1">Uncharacterized protein</fullName>
    </submittedName>
</protein>
<proteinExistence type="predicted"/>
<sequence length="406" mass="46513">MEAPKALKENYYQLICEFKEFVMVLMRGMLQSDMKAIVLMDLVVDKLNLLDYDSQFCRTRLPPWPGLHKFYFAFPSNNHDEQFRYFTSLVVWLFKLIGHELSTPSKLEDPNATCADILLQLREIGFSTPSWPSKKLEQGYGDAVCSVLDGLATLALETQKFEFHMPNYDNDIALRSTLNEVKDIDDSFGDELYLPKREEQETSNTKDELDEVVTKSKATSVVDPKQWQLELERVAPQLRASVVADGNDWRARLEHALQLHGEMSQTLEANNEQLQRVETNIAFALEKLRNRENFINLQIEPLISDYSATKDRLTEVQQKQNKSLENVAALKDGISATANQLDKVKKLMLEKGNMISDVSPLLQIKQAISNLKEELREMEVRIGTLQHTLLQLHTHLLALILKETSS</sequence>
<accession>A0ACC2DM95</accession>
<reference evidence="2" key="1">
    <citation type="journal article" date="2024" name="Proc. Natl. Acad. Sci. U.S.A.">
        <title>Extraordinary preservation of gene collinearity over three hundred million years revealed in homosporous lycophytes.</title>
        <authorList>
            <person name="Li C."/>
            <person name="Wickell D."/>
            <person name="Kuo L.Y."/>
            <person name="Chen X."/>
            <person name="Nie B."/>
            <person name="Liao X."/>
            <person name="Peng D."/>
            <person name="Ji J."/>
            <person name="Jenkins J."/>
            <person name="Williams M."/>
            <person name="Shu S."/>
            <person name="Plott C."/>
            <person name="Barry K."/>
            <person name="Rajasekar S."/>
            <person name="Grimwood J."/>
            <person name="Han X."/>
            <person name="Sun S."/>
            <person name="Hou Z."/>
            <person name="He W."/>
            <person name="Dai G."/>
            <person name="Sun C."/>
            <person name="Schmutz J."/>
            <person name="Leebens-Mack J.H."/>
            <person name="Li F.W."/>
            <person name="Wang L."/>
        </authorList>
    </citation>
    <scope>NUCLEOTIDE SEQUENCE [LARGE SCALE GENOMIC DNA]</scope>
    <source>
        <strain evidence="2">cv. PW_Plant_1</strain>
    </source>
</reference>
<evidence type="ECO:0000313" key="1">
    <source>
        <dbReference type="EMBL" id="KAJ7555122.1"/>
    </source>
</evidence>
<organism evidence="1 2">
    <name type="scientific">Diphasiastrum complanatum</name>
    <name type="common">Issler's clubmoss</name>
    <name type="synonym">Lycopodium complanatum</name>
    <dbReference type="NCBI Taxonomy" id="34168"/>
    <lineage>
        <taxon>Eukaryota</taxon>
        <taxon>Viridiplantae</taxon>
        <taxon>Streptophyta</taxon>
        <taxon>Embryophyta</taxon>
        <taxon>Tracheophyta</taxon>
        <taxon>Lycopodiopsida</taxon>
        <taxon>Lycopodiales</taxon>
        <taxon>Lycopodiaceae</taxon>
        <taxon>Lycopodioideae</taxon>
        <taxon>Diphasiastrum</taxon>
    </lineage>
</organism>
<keyword evidence="2" id="KW-1185">Reference proteome</keyword>
<evidence type="ECO:0000313" key="2">
    <source>
        <dbReference type="Proteomes" id="UP001162992"/>
    </source>
</evidence>
<dbReference type="EMBL" id="CM055096">
    <property type="protein sequence ID" value="KAJ7555122.1"/>
    <property type="molecule type" value="Genomic_DNA"/>
</dbReference>
<name>A0ACC2DM95_DIPCM</name>